<feature type="transmembrane region" description="Helical" evidence="1">
    <location>
        <begin position="6"/>
        <end position="22"/>
    </location>
</feature>
<protein>
    <submittedName>
        <fullName evidence="2">Uncharacterized protein</fullName>
    </submittedName>
</protein>
<proteinExistence type="predicted"/>
<evidence type="ECO:0000256" key="1">
    <source>
        <dbReference type="SAM" id="Phobius"/>
    </source>
</evidence>
<keyword evidence="1" id="KW-0812">Transmembrane</keyword>
<dbReference type="EMBL" id="JACSQY010000005">
    <property type="protein sequence ID" value="MBD7908271.1"/>
    <property type="molecule type" value="Genomic_DNA"/>
</dbReference>
<feature type="transmembrane region" description="Helical" evidence="1">
    <location>
        <begin position="50"/>
        <end position="72"/>
    </location>
</feature>
<organism evidence="2 3">
    <name type="scientific">Sporosarcina gallistercoris</name>
    <dbReference type="NCBI Taxonomy" id="2762245"/>
    <lineage>
        <taxon>Bacteria</taxon>
        <taxon>Bacillati</taxon>
        <taxon>Bacillota</taxon>
        <taxon>Bacilli</taxon>
        <taxon>Bacillales</taxon>
        <taxon>Caryophanaceae</taxon>
        <taxon>Sporosarcina</taxon>
    </lineage>
</organism>
<keyword evidence="3" id="KW-1185">Reference proteome</keyword>
<evidence type="ECO:0000313" key="3">
    <source>
        <dbReference type="Proteomes" id="UP000659496"/>
    </source>
</evidence>
<reference evidence="2 3" key="1">
    <citation type="submission" date="2020-08" db="EMBL/GenBank/DDBJ databases">
        <title>A Genomic Blueprint of the Chicken Gut Microbiome.</title>
        <authorList>
            <person name="Gilroy R."/>
            <person name="Ravi A."/>
            <person name="Getino M."/>
            <person name="Pursley I."/>
            <person name="Horton D.L."/>
            <person name="Alikhan N.-F."/>
            <person name="Baker D."/>
            <person name="Gharbi K."/>
            <person name="Hall N."/>
            <person name="Watson M."/>
            <person name="Adriaenssens E.M."/>
            <person name="Foster-Nyarko E."/>
            <person name="Jarju S."/>
            <person name="Secka A."/>
            <person name="Antonio M."/>
            <person name="Oren A."/>
            <person name="Chaudhuri R."/>
            <person name="La Ragione R.M."/>
            <person name="Hildebrand F."/>
            <person name="Pallen M.J."/>
        </authorList>
    </citation>
    <scope>NUCLEOTIDE SEQUENCE [LARGE SCALE GENOMIC DNA]</scope>
    <source>
        <strain evidence="2 3">Sa3CUA8</strain>
    </source>
</reference>
<evidence type="ECO:0000313" key="2">
    <source>
        <dbReference type="EMBL" id="MBD7908271.1"/>
    </source>
</evidence>
<keyword evidence="1" id="KW-0472">Membrane</keyword>
<sequence>MNLLLWIKVGFIIVGFFVLISMKKYMEKRVALAIEYKDIMEGKQISPYPVVWWIWGAVLWGVISIFLIAWSFSAYT</sequence>
<comment type="caution">
    <text evidence="2">The sequence shown here is derived from an EMBL/GenBank/DDBJ whole genome shotgun (WGS) entry which is preliminary data.</text>
</comment>
<name>A0ABR8PJE0_9BACL</name>
<dbReference type="Proteomes" id="UP000659496">
    <property type="component" value="Unassembled WGS sequence"/>
</dbReference>
<keyword evidence="1" id="KW-1133">Transmembrane helix</keyword>
<gene>
    <name evidence="2" type="ORF">H9659_08010</name>
</gene>
<accession>A0ABR8PJE0</accession>